<dbReference type="GO" id="GO:0005524">
    <property type="term" value="F:ATP binding"/>
    <property type="evidence" value="ECO:0007669"/>
    <property type="project" value="UniProtKB-KW"/>
</dbReference>
<accession>A0A914QS08</accession>
<comment type="cofactor">
    <cofactor evidence="1">
        <name>Mg(2+)</name>
        <dbReference type="ChEBI" id="CHEBI:18420"/>
    </cofactor>
</comment>
<keyword evidence="1" id="KW-0227">DNA damage</keyword>
<proteinExistence type="inferred from homology"/>
<evidence type="ECO:0000256" key="1">
    <source>
        <dbReference type="RuleBase" id="RU363044"/>
    </source>
</evidence>
<dbReference type="Pfam" id="PF05970">
    <property type="entry name" value="PIF1"/>
    <property type="match status" value="1"/>
</dbReference>
<dbReference type="SUPFAM" id="SSF52540">
    <property type="entry name" value="P-loop containing nucleoside triphosphate hydrolases"/>
    <property type="match status" value="2"/>
</dbReference>
<reference evidence="7" key="1">
    <citation type="submission" date="2022-11" db="UniProtKB">
        <authorList>
            <consortium name="WormBaseParasite"/>
        </authorList>
    </citation>
    <scope>IDENTIFICATION</scope>
</reference>
<dbReference type="GO" id="GO:0000723">
    <property type="term" value="P:telomere maintenance"/>
    <property type="evidence" value="ECO:0007669"/>
    <property type="project" value="InterPro"/>
</dbReference>
<evidence type="ECO:0000259" key="5">
    <source>
        <dbReference type="Pfam" id="PF21530"/>
    </source>
</evidence>
<evidence type="ECO:0000256" key="2">
    <source>
        <dbReference type="SAM" id="Coils"/>
    </source>
</evidence>
<feature type="domain" description="DNA helicase Pif1-like DEAD-box helicase" evidence="3">
    <location>
        <begin position="918"/>
        <end position="1128"/>
    </location>
</feature>
<comment type="similarity">
    <text evidence="1">Belongs to the helicase family.</text>
</comment>
<keyword evidence="1" id="KW-0234">DNA repair</keyword>
<protein>
    <recommendedName>
        <fullName evidence="1">ATP-dependent DNA helicase</fullName>
        <ecNumber evidence="1">5.6.2.3</ecNumber>
    </recommendedName>
</protein>
<keyword evidence="1" id="KW-0378">Hydrolase</keyword>
<dbReference type="Pfam" id="PF21530">
    <property type="entry name" value="Pif1_2B_dom"/>
    <property type="match status" value="1"/>
</dbReference>
<sequence>MQVGVFDYPKLFKDLMTKKHENREYARVFDLEKRTINSSLSCAHMYAKNVKMAPGVPCLKIQGKVMHKMPKTYLPKGDNATFGGQNYVVDSGTATSSRIGACTKMNKRFSIDLMKDLDQTMREVNVFAKSYTMLKDTVEKEKANQEAKGEKPRELRLVFKGTPNAARNYDKVEAENEIALVFTPGPDGEVPRDDIVIYDNENGNGVTEYLRSWDPRVEPLTYPLFYPTGKETTYEQQKRDPKNPKSGKLTEREYFNFKFQDRDEEKYGFNPFLYGGKLFLQYLCDAWARVENGRLQWYKSNQKQIRAASYLEVHEALNKRAQEFGKAPGTVKILPSTFYGGPRYLRELCSDAITMVDEYGKPTTMITMTVNPEDEDIINNLYEDQKAWERPDVINSCFYQKLHELIRVIEKDQIFGEVICSVVVIEFQKRGLPHCHCVFTLKEKWDTPEKVNAYVRAYFPPMSEEEACECGEEFDEELLELIKKFCIHRPCGKYNPNAPCMVNGKCKRNFPRPFLEETIMDDNGFTRPKRPDNKRSFKMKVNGKEIDVDNRWVVPHNPYLLKLMQCHINVEAINTIATVFYVFKYMFKGDDKAFVEMNEFMDSEMVNSLNYDEINSYEDFRYISACEAHWRLSDFWMYRLSHSVDRLPVHLENEQTVYMGENPDEAEMDNAKNKDSKLMAFFKVNEEKEKEIEKVKEQIEQFKTEGKDVNHIKVPEKLLYSKIGITHVWDGKAGQWNPRKKMTKPKLCRLYNVNPKRTNCFYLRRLLMAVPGPTSFENIRTVEGKTYESNREACVALGLVLNDKLYEDTLFEALNHTSPNQFRYLFARLLAHCDLGNPLELFDQFGDHLTSDLLKKWQKDDAKKVAWRKIVKSMINQEKQLSDYPQLEAYMNEIGYENEETVDLKALFDEGWADCGIMNEGQKAIVDPIIKKIQSQEQIVEKCCIFADGPGGCGKSYLFNALRKLALGHGKKVMVMAWSGIAASLYPLGRTCHNGFKLEFPFENDSNSGIKPLSPHGQMLKELDIIIWDEFPMAPKRALEVVDSKLKEIMGNDIPFGGKILLSGGDFRQIAPIVENATRQETINTSVCCSNLWKQFEKFQLTENVRALPEENEFKKMLLEIGEGRFGENPNEVKIPEECLSKGDIIDEIFGDVIENYNPATVMKRAILATWNQDVDELNEQVLELFDQESEITYHAQDVYHYGDEILQGAGEIHENYKTRNIKGLPSFKLRLRKNAIVMLVRNLSIEDGLCNGTRLVVTNLLKHILICKKINIDGSLSDDIFIPRITLTAKHGVVDVTRHQFPVKLAFCMTINKSQGQTMDRVGVVLNHECFSHGQLYVAFSRVRSMSGLKIVLPEGKTTTANIVYKELLELGKK</sequence>
<keyword evidence="1" id="KW-0547">Nucleotide-binding</keyword>
<keyword evidence="1" id="KW-0233">DNA recombination</keyword>
<comment type="catalytic activity">
    <reaction evidence="1">
        <text>ATP + H2O = ADP + phosphate + H(+)</text>
        <dbReference type="Rhea" id="RHEA:13065"/>
        <dbReference type="ChEBI" id="CHEBI:15377"/>
        <dbReference type="ChEBI" id="CHEBI:15378"/>
        <dbReference type="ChEBI" id="CHEBI:30616"/>
        <dbReference type="ChEBI" id="CHEBI:43474"/>
        <dbReference type="ChEBI" id="CHEBI:456216"/>
        <dbReference type="EC" id="5.6.2.3"/>
    </reaction>
</comment>
<dbReference type="CDD" id="cd18809">
    <property type="entry name" value="SF1_C_RecD"/>
    <property type="match status" value="1"/>
</dbReference>
<keyword evidence="1" id="KW-0067">ATP-binding</keyword>
<dbReference type="Gene3D" id="3.40.50.300">
    <property type="entry name" value="P-loop containing nucleotide triphosphate hydrolases"/>
    <property type="match status" value="2"/>
</dbReference>
<dbReference type="GO" id="GO:0006310">
    <property type="term" value="P:DNA recombination"/>
    <property type="evidence" value="ECO:0007669"/>
    <property type="project" value="UniProtKB-KW"/>
</dbReference>
<evidence type="ECO:0000259" key="4">
    <source>
        <dbReference type="Pfam" id="PF14214"/>
    </source>
</evidence>
<keyword evidence="1" id="KW-0347">Helicase</keyword>
<dbReference type="GO" id="GO:0006281">
    <property type="term" value="P:DNA repair"/>
    <property type="evidence" value="ECO:0007669"/>
    <property type="project" value="UniProtKB-KW"/>
</dbReference>
<dbReference type="InterPro" id="IPR027417">
    <property type="entry name" value="P-loop_NTPase"/>
</dbReference>
<dbReference type="PANTHER" id="PTHR10492:SF57">
    <property type="entry name" value="ATP-DEPENDENT DNA HELICASE"/>
    <property type="match status" value="1"/>
</dbReference>
<dbReference type="InterPro" id="IPR010285">
    <property type="entry name" value="DNA_helicase_pif1-like_DEAD"/>
</dbReference>
<dbReference type="GO" id="GO:0016787">
    <property type="term" value="F:hydrolase activity"/>
    <property type="evidence" value="ECO:0007669"/>
    <property type="project" value="UniProtKB-KW"/>
</dbReference>
<feature type="coiled-coil region" evidence="2">
    <location>
        <begin position="678"/>
        <end position="705"/>
    </location>
</feature>
<evidence type="ECO:0000313" key="6">
    <source>
        <dbReference type="Proteomes" id="UP000887578"/>
    </source>
</evidence>
<dbReference type="EC" id="5.6.2.3" evidence="1"/>
<name>A0A914QS08_9BILA</name>
<evidence type="ECO:0000259" key="3">
    <source>
        <dbReference type="Pfam" id="PF05970"/>
    </source>
</evidence>
<feature type="domain" description="DNA helicase Pif1-like 2B" evidence="5">
    <location>
        <begin position="1221"/>
        <end position="1261"/>
    </location>
</feature>
<organism evidence="6 7">
    <name type="scientific">Panagrolaimus davidi</name>
    <dbReference type="NCBI Taxonomy" id="227884"/>
    <lineage>
        <taxon>Eukaryota</taxon>
        <taxon>Metazoa</taxon>
        <taxon>Ecdysozoa</taxon>
        <taxon>Nematoda</taxon>
        <taxon>Chromadorea</taxon>
        <taxon>Rhabditida</taxon>
        <taxon>Tylenchina</taxon>
        <taxon>Panagrolaimomorpha</taxon>
        <taxon>Panagrolaimoidea</taxon>
        <taxon>Panagrolaimidae</taxon>
        <taxon>Panagrolaimus</taxon>
    </lineage>
</organism>
<dbReference type="InterPro" id="IPR049163">
    <property type="entry name" value="Pif1-like_2B_dom"/>
</dbReference>
<dbReference type="Proteomes" id="UP000887578">
    <property type="component" value="Unplaced"/>
</dbReference>
<dbReference type="PANTHER" id="PTHR10492">
    <property type="match status" value="1"/>
</dbReference>
<evidence type="ECO:0000313" key="7">
    <source>
        <dbReference type="WBParaSite" id="PDA_v2.g4382.t1"/>
    </source>
</evidence>
<dbReference type="InterPro" id="IPR025476">
    <property type="entry name" value="Helitron_helicase-like"/>
</dbReference>
<keyword evidence="2" id="KW-0175">Coiled coil</keyword>
<dbReference type="GO" id="GO:0043139">
    <property type="term" value="F:5'-3' DNA helicase activity"/>
    <property type="evidence" value="ECO:0007669"/>
    <property type="project" value="UniProtKB-EC"/>
</dbReference>
<keyword evidence="6" id="KW-1185">Reference proteome</keyword>
<dbReference type="WBParaSite" id="PDA_v2.g4382.t1">
    <property type="protein sequence ID" value="PDA_v2.g4382.t1"/>
    <property type="gene ID" value="PDA_v2.g4382"/>
</dbReference>
<feature type="domain" description="Helitron helicase-like" evidence="4">
    <location>
        <begin position="269"/>
        <end position="438"/>
    </location>
</feature>
<dbReference type="Pfam" id="PF14214">
    <property type="entry name" value="Helitron_like_N"/>
    <property type="match status" value="1"/>
</dbReference>